<dbReference type="PATRIC" id="fig|883066.3.peg.934"/>
<name>K9ECZ6_9ACTO</name>
<dbReference type="eggNOG" id="ENOG503446A">
    <property type="taxonomic scope" value="Bacteria"/>
</dbReference>
<gene>
    <name evidence="2" type="ORF">HMPREF9233_00895</name>
</gene>
<dbReference type="AlphaFoldDB" id="K9ECZ6"/>
<dbReference type="RefSeq" id="WP_007001101.1">
    <property type="nucleotide sequence ID" value="NZ_JH992955.1"/>
</dbReference>
<keyword evidence="3" id="KW-1185">Reference proteome</keyword>
<dbReference type="EMBL" id="AGWL01000005">
    <property type="protein sequence ID" value="EKU95134.1"/>
    <property type="molecule type" value="Genomic_DNA"/>
</dbReference>
<evidence type="ECO:0000313" key="2">
    <source>
        <dbReference type="EMBL" id="EKU95134.1"/>
    </source>
</evidence>
<dbReference type="HOGENOM" id="CLU_096375_0_0_11"/>
<reference evidence="2 3" key="1">
    <citation type="submission" date="2012-09" db="EMBL/GenBank/DDBJ databases">
        <title>The Genome Sequence of Actinobaculum massiliae ACS-171-V-COL2.</title>
        <authorList>
            <consortium name="The Broad Institute Genome Sequencing Platform"/>
            <person name="Earl A."/>
            <person name="Ward D."/>
            <person name="Feldgarden M."/>
            <person name="Gevers D."/>
            <person name="Saerens B."/>
            <person name="Vaneechoutte M."/>
            <person name="Walker B."/>
            <person name="Young S.K."/>
            <person name="Zeng Q."/>
            <person name="Gargeya S."/>
            <person name="Fitzgerald M."/>
            <person name="Haas B."/>
            <person name="Abouelleil A."/>
            <person name="Alvarado L."/>
            <person name="Arachchi H.M."/>
            <person name="Berlin A."/>
            <person name="Chapman S.B."/>
            <person name="Goldberg J."/>
            <person name="Griggs A."/>
            <person name="Gujja S."/>
            <person name="Hansen M."/>
            <person name="Howarth C."/>
            <person name="Imamovic A."/>
            <person name="Larimer J."/>
            <person name="McCowen C."/>
            <person name="Montmayeur A."/>
            <person name="Murphy C."/>
            <person name="Neiman D."/>
            <person name="Pearson M."/>
            <person name="Priest M."/>
            <person name="Roberts A."/>
            <person name="Saif S."/>
            <person name="Shea T."/>
            <person name="Sisk P."/>
            <person name="Sykes S."/>
            <person name="Wortman J."/>
            <person name="Nusbaum C."/>
            <person name="Birren B."/>
        </authorList>
    </citation>
    <scope>NUCLEOTIDE SEQUENCE [LARGE SCALE GENOMIC DNA]</scope>
    <source>
        <strain evidence="3">ACS-171-V-Col2</strain>
    </source>
</reference>
<organism evidence="2 3">
    <name type="scientific">Actinobaculum massiliense ACS-171-V-Col2</name>
    <dbReference type="NCBI Taxonomy" id="883066"/>
    <lineage>
        <taxon>Bacteria</taxon>
        <taxon>Bacillati</taxon>
        <taxon>Actinomycetota</taxon>
        <taxon>Actinomycetes</taxon>
        <taxon>Actinomycetales</taxon>
        <taxon>Actinomycetaceae</taxon>
        <taxon>Actinobaculum</taxon>
    </lineage>
</organism>
<dbReference type="Proteomes" id="UP000009888">
    <property type="component" value="Unassembled WGS sequence"/>
</dbReference>
<sequence length="279" mass="30399">MGDTFLESLGYLPDWEKNVEAFPWYEMPSLPNYRQFDHISVYRDPSGSNICLYGMVGGGLGESVVVFGESCVNVSAWQVTPGLAEVSILDAGGEVMNKLLAMVDDPHLYPMYPASEVGEPVFHTNYRMGAIAVDVEVFDDVALWKAQQKPLQIDGKRAADADKLREQTDDSVTGGSGEELYLGPQFATSPWLFEFYAGEAAAEDLSAISAVCAVCYQVDIETNALTGRPWYKIEADCGFPITIGLPINSHPAPMPGSVIDGKMFITGTTGFWLPENLDS</sequence>
<protein>
    <submittedName>
        <fullName evidence="2">Uncharacterized protein</fullName>
    </submittedName>
</protein>
<comment type="caution">
    <text evidence="2">The sequence shown here is derived from an EMBL/GenBank/DDBJ whole genome shotgun (WGS) entry which is preliminary data.</text>
</comment>
<proteinExistence type="predicted"/>
<feature type="compositionally biased region" description="Basic and acidic residues" evidence="1">
    <location>
        <begin position="156"/>
        <end position="168"/>
    </location>
</feature>
<evidence type="ECO:0000256" key="1">
    <source>
        <dbReference type="SAM" id="MobiDB-lite"/>
    </source>
</evidence>
<evidence type="ECO:0000313" key="3">
    <source>
        <dbReference type="Proteomes" id="UP000009888"/>
    </source>
</evidence>
<accession>K9ECZ6</accession>
<feature type="region of interest" description="Disordered" evidence="1">
    <location>
        <begin position="156"/>
        <end position="175"/>
    </location>
</feature>